<keyword evidence="3" id="KW-0285">Flavoprotein</keyword>
<keyword evidence="8" id="KW-1185">Reference proteome</keyword>
<dbReference type="PRINTS" id="PR00368">
    <property type="entry name" value="FADPNR"/>
</dbReference>
<dbReference type="AlphaFoldDB" id="A0A366E709"/>
<dbReference type="InterPro" id="IPR051169">
    <property type="entry name" value="NADH-Q_oxidoreductase"/>
</dbReference>
<evidence type="ECO:0000256" key="5">
    <source>
        <dbReference type="ARBA" id="ARBA00023002"/>
    </source>
</evidence>
<comment type="similarity">
    <text evidence="2">Belongs to the NADH dehydrogenase family.</text>
</comment>
<gene>
    <name evidence="7" type="ORF">DES48_106124</name>
</gene>
<comment type="cofactor">
    <cofactor evidence="1">
        <name>FAD</name>
        <dbReference type="ChEBI" id="CHEBI:57692"/>
    </cofactor>
</comment>
<evidence type="ECO:0000256" key="3">
    <source>
        <dbReference type="ARBA" id="ARBA00022630"/>
    </source>
</evidence>
<dbReference type="PANTHER" id="PTHR42913:SF3">
    <property type="entry name" value="64 KDA MITOCHONDRIAL NADH DEHYDROGENASE (EUROFUNG)"/>
    <property type="match status" value="1"/>
</dbReference>
<dbReference type="EMBL" id="QNRI01000006">
    <property type="protein sequence ID" value="RBO98102.1"/>
    <property type="molecule type" value="Genomic_DNA"/>
</dbReference>
<dbReference type="PANTHER" id="PTHR42913">
    <property type="entry name" value="APOPTOSIS-INDUCING FACTOR 1"/>
    <property type="match status" value="1"/>
</dbReference>
<dbReference type="STRING" id="200904.GCA_900168775_00943"/>
<evidence type="ECO:0000256" key="1">
    <source>
        <dbReference type="ARBA" id="ARBA00001974"/>
    </source>
</evidence>
<reference evidence="7 8" key="1">
    <citation type="submission" date="2018-06" db="EMBL/GenBank/DDBJ databases">
        <title>Genomic Encyclopedia of Type Strains, Phase IV (KMG-IV): sequencing the most valuable type-strain genomes for metagenomic binning, comparative biology and taxonomic classification.</title>
        <authorList>
            <person name="Goeker M."/>
        </authorList>
    </citation>
    <scope>NUCLEOTIDE SEQUENCE [LARGE SCALE GENOMIC DNA]</scope>
    <source>
        <strain evidence="7 8">DSM 15140</strain>
    </source>
</reference>
<accession>A0A366E709</accession>
<evidence type="ECO:0000313" key="8">
    <source>
        <dbReference type="Proteomes" id="UP000252254"/>
    </source>
</evidence>
<comment type="caution">
    <text evidence="7">The sequence shown here is derived from an EMBL/GenBank/DDBJ whole genome shotgun (WGS) entry which is preliminary data.</text>
</comment>
<keyword evidence="4" id="KW-0274">FAD</keyword>
<organism evidence="7 8">
    <name type="scientific">Paraliobacillus ryukyuensis</name>
    <dbReference type="NCBI Taxonomy" id="200904"/>
    <lineage>
        <taxon>Bacteria</taxon>
        <taxon>Bacillati</taxon>
        <taxon>Bacillota</taxon>
        <taxon>Bacilli</taxon>
        <taxon>Bacillales</taxon>
        <taxon>Bacillaceae</taxon>
        <taxon>Paraliobacillus</taxon>
    </lineage>
</organism>
<evidence type="ECO:0000256" key="2">
    <source>
        <dbReference type="ARBA" id="ARBA00005272"/>
    </source>
</evidence>
<dbReference type="SUPFAM" id="SSF51905">
    <property type="entry name" value="FAD/NAD(P)-binding domain"/>
    <property type="match status" value="1"/>
</dbReference>
<protein>
    <submittedName>
        <fullName evidence="7">NADH dehydrogenase</fullName>
    </submittedName>
</protein>
<feature type="domain" description="FAD/NAD(P)-binding" evidence="6">
    <location>
        <begin position="5"/>
        <end position="323"/>
    </location>
</feature>
<evidence type="ECO:0000256" key="4">
    <source>
        <dbReference type="ARBA" id="ARBA00022827"/>
    </source>
</evidence>
<name>A0A366E709_9BACI</name>
<dbReference type="GO" id="GO:0003955">
    <property type="term" value="F:NAD(P)H dehydrogenase (quinone) activity"/>
    <property type="evidence" value="ECO:0007669"/>
    <property type="project" value="TreeGrafter"/>
</dbReference>
<dbReference type="InterPro" id="IPR023753">
    <property type="entry name" value="FAD/NAD-binding_dom"/>
</dbReference>
<dbReference type="GO" id="GO:0019646">
    <property type="term" value="P:aerobic electron transport chain"/>
    <property type="evidence" value="ECO:0007669"/>
    <property type="project" value="TreeGrafter"/>
</dbReference>
<dbReference type="InterPro" id="IPR036188">
    <property type="entry name" value="FAD/NAD-bd_sf"/>
</dbReference>
<evidence type="ECO:0000313" key="7">
    <source>
        <dbReference type="EMBL" id="RBO98102.1"/>
    </source>
</evidence>
<sequence>MAKPTIVILGAGYAGLTAALTLQKNLTEDDAKIILVNKHSYHYQTTWLHENAAGSLHDNHTKISIDKLVDQEKIECLVDTVTEIRSEKQHVCLAEHGCITYDYLVVALGFEMNTFNIPGVTEYAYTIGSIDKSSHLRQQMDIKLAAYSKQKSDHPFTIVVGGGGFTGVEYLGELTDQLSDWCKKYQLTKQDFKLITIEREHSVMPGFNLELGEYAMQALENKGITFYLGTSVKRVRADHVIVEKNSWTQEIPMSMFIWTAGVRANRLIEQSDLPNKNGSVEVTADMRVPHSKNVFVIGDSATIYHPEHGEAVPPTAQMAMQQGKICAKNIVAMIKGDKKEIKPFNYKEQGIIASLGKKDAIGILFNNKKIFGREAVMLKRLIENRVLYQLGGLSLLRKKKKF</sequence>
<keyword evidence="5" id="KW-0560">Oxidoreductase</keyword>
<dbReference type="Pfam" id="PF07992">
    <property type="entry name" value="Pyr_redox_2"/>
    <property type="match status" value="1"/>
</dbReference>
<dbReference type="Proteomes" id="UP000252254">
    <property type="component" value="Unassembled WGS sequence"/>
</dbReference>
<evidence type="ECO:0000259" key="6">
    <source>
        <dbReference type="Pfam" id="PF07992"/>
    </source>
</evidence>
<proteinExistence type="inferred from homology"/>
<dbReference type="Gene3D" id="3.50.50.100">
    <property type="match status" value="1"/>
</dbReference>